<protein>
    <submittedName>
        <fullName evidence="4">Putative N-acetyltransferase YsnE</fullName>
        <ecNumber evidence="4">2.3.1.-</ecNumber>
    </submittedName>
</protein>
<dbReference type="SUPFAM" id="SSF55729">
    <property type="entry name" value="Acyl-CoA N-acyltransferases (Nat)"/>
    <property type="match status" value="1"/>
</dbReference>
<evidence type="ECO:0000256" key="1">
    <source>
        <dbReference type="ARBA" id="ARBA00022679"/>
    </source>
</evidence>
<proteinExistence type="predicted"/>
<keyword evidence="1 4" id="KW-0808">Transferase</keyword>
<evidence type="ECO:0000259" key="3">
    <source>
        <dbReference type="PROSITE" id="PS51186"/>
    </source>
</evidence>
<accession>A0A238L749</accession>
<keyword evidence="2 4" id="KW-0012">Acyltransferase</keyword>
<reference evidence="4 5" key="1">
    <citation type="submission" date="2017-05" db="EMBL/GenBank/DDBJ databases">
        <authorList>
            <person name="Song R."/>
            <person name="Chenine A.L."/>
            <person name="Ruprecht R.M."/>
        </authorList>
    </citation>
    <scope>NUCLEOTIDE SEQUENCE [LARGE SCALE GENOMIC DNA]</scope>
    <source>
        <strain evidence="4 5">CECT 8663</strain>
    </source>
</reference>
<dbReference type="AlphaFoldDB" id="A0A238L749"/>
<dbReference type="PROSITE" id="PS51186">
    <property type="entry name" value="GNAT"/>
    <property type="match status" value="1"/>
</dbReference>
<dbReference type="Gene3D" id="3.40.630.30">
    <property type="match status" value="1"/>
</dbReference>
<sequence length="157" mass="16841">MIQDCFTIDAITGPDTAVDLVLSRHFADMRAGSPEESCHVMTSQGLRNSGALLYALRDHSGEVCAVGALKPFKDGVELKSMHTVREKRGLGYGGAVLHSLLETAKFQGAKAAWLETGTQPGFAAARAMYFSAGFEECQPFGSYTADPLSTYMVLNLS</sequence>
<dbReference type="PANTHER" id="PTHR43877">
    <property type="entry name" value="AMINOALKYLPHOSPHONATE N-ACETYLTRANSFERASE-RELATED-RELATED"/>
    <property type="match status" value="1"/>
</dbReference>
<dbReference type="GO" id="GO:0016747">
    <property type="term" value="F:acyltransferase activity, transferring groups other than amino-acyl groups"/>
    <property type="evidence" value="ECO:0007669"/>
    <property type="project" value="InterPro"/>
</dbReference>
<dbReference type="InterPro" id="IPR016181">
    <property type="entry name" value="Acyl_CoA_acyltransferase"/>
</dbReference>
<evidence type="ECO:0000313" key="4">
    <source>
        <dbReference type="EMBL" id="SMX50116.1"/>
    </source>
</evidence>
<dbReference type="EMBL" id="FXYH01000027">
    <property type="protein sequence ID" value="SMX50116.1"/>
    <property type="molecule type" value="Genomic_DNA"/>
</dbReference>
<dbReference type="InterPro" id="IPR000182">
    <property type="entry name" value="GNAT_dom"/>
</dbReference>
<organism evidence="4 5">
    <name type="scientific">Pelagimonas varians</name>
    <dbReference type="NCBI Taxonomy" id="696760"/>
    <lineage>
        <taxon>Bacteria</taxon>
        <taxon>Pseudomonadati</taxon>
        <taxon>Pseudomonadota</taxon>
        <taxon>Alphaproteobacteria</taxon>
        <taxon>Rhodobacterales</taxon>
        <taxon>Roseobacteraceae</taxon>
        <taxon>Pelagimonas</taxon>
    </lineage>
</organism>
<dbReference type="Pfam" id="PF00583">
    <property type="entry name" value="Acetyltransf_1"/>
    <property type="match status" value="1"/>
</dbReference>
<keyword evidence="5" id="KW-1185">Reference proteome</keyword>
<gene>
    <name evidence="4" type="primary">ysnE</name>
    <name evidence="4" type="ORF">PEV8663_04493</name>
</gene>
<evidence type="ECO:0000313" key="5">
    <source>
        <dbReference type="Proteomes" id="UP000220836"/>
    </source>
</evidence>
<dbReference type="OrthoDB" id="9803233at2"/>
<dbReference type="RefSeq" id="WP_097806900.1">
    <property type="nucleotide sequence ID" value="NZ_FXYH01000027.1"/>
</dbReference>
<dbReference type="EC" id="2.3.1.-" evidence="4"/>
<dbReference type="Proteomes" id="UP000220836">
    <property type="component" value="Unassembled WGS sequence"/>
</dbReference>
<dbReference type="PANTHER" id="PTHR43877:SF5">
    <property type="entry name" value="BLL8307 PROTEIN"/>
    <property type="match status" value="1"/>
</dbReference>
<dbReference type="CDD" id="cd04301">
    <property type="entry name" value="NAT_SF"/>
    <property type="match status" value="1"/>
</dbReference>
<feature type="domain" description="N-acetyltransferase" evidence="3">
    <location>
        <begin position="6"/>
        <end position="157"/>
    </location>
</feature>
<dbReference type="InterPro" id="IPR050832">
    <property type="entry name" value="Bact_Acetyltransf"/>
</dbReference>
<evidence type="ECO:0000256" key="2">
    <source>
        <dbReference type="ARBA" id="ARBA00023315"/>
    </source>
</evidence>
<name>A0A238L749_9RHOB</name>